<dbReference type="EMBL" id="LANV01000001">
    <property type="protein sequence ID" value="KJV64386.1"/>
    <property type="molecule type" value="Genomic_DNA"/>
</dbReference>
<proteinExistence type="predicted"/>
<organism evidence="2 3">
    <name type="scientific">Anaplasma phagocytophilum str. ApMUC09</name>
    <dbReference type="NCBI Taxonomy" id="1359152"/>
    <lineage>
        <taxon>Bacteria</taxon>
        <taxon>Pseudomonadati</taxon>
        <taxon>Pseudomonadota</taxon>
        <taxon>Alphaproteobacteria</taxon>
        <taxon>Rickettsiales</taxon>
        <taxon>Anaplasmataceae</taxon>
        <taxon>Anaplasma</taxon>
        <taxon>phagocytophilum group</taxon>
    </lineage>
</organism>
<sequence length="42" mass="4641">MLGLERYILCSFPNIVGSLMVPTLNTAFLVTMELSSSMPYLS</sequence>
<evidence type="ECO:0000256" key="1">
    <source>
        <dbReference type="SAM" id="Phobius"/>
    </source>
</evidence>
<dbReference type="AlphaFoldDB" id="A0A0F3N9G4"/>
<dbReference type="PATRIC" id="fig|1359152.3.peg.787"/>
<dbReference type="Proteomes" id="UP000033441">
    <property type="component" value="Unassembled WGS sequence"/>
</dbReference>
<keyword evidence="1" id="KW-0812">Transmembrane</keyword>
<accession>A0A0F3N9G4</accession>
<name>A0A0F3N9G4_ANAPH</name>
<keyword evidence="1" id="KW-0472">Membrane</keyword>
<reference evidence="2 3" key="1">
    <citation type="submission" date="2015-02" db="EMBL/GenBank/DDBJ databases">
        <title>Genome Sequencing of Rickettsiales.</title>
        <authorList>
            <person name="Daugherty S.C."/>
            <person name="Su Q."/>
            <person name="Abolude K."/>
            <person name="Beier-Sexton M."/>
            <person name="Carlyon J.A."/>
            <person name="Carter R."/>
            <person name="Day N.P."/>
            <person name="Dumler S.J."/>
            <person name="Dyachenko V."/>
            <person name="Godinez A."/>
            <person name="Kurtti T.J."/>
            <person name="Lichay M."/>
            <person name="Mullins K.E."/>
            <person name="Ott S."/>
            <person name="Pappas-Brown V."/>
            <person name="Paris D.H."/>
            <person name="Patel P."/>
            <person name="Richards A.L."/>
            <person name="Sadzewicz L."/>
            <person name="Sears K."/>
            <person name="Seidman D."/>
            <person name="Sengamalay N."/>
            <person name="Stenos J."/>
            <person name="Tallon L.J."/>
            <person name="Vincent G."/>
            <person name="Fraser C.M."/>
            <person name="Munderloh U."/>
            <person name="Dunning-Hotopp J.C."/>
        </authorList>
    </citation>
    <scope>NUCLEOTIDE SEQUENCE [LARGE SCALE GENOMIC DNA]</scope>
    <source>
        <strain evidence="2 3">ApMUC09</strain>
    </source>
</reference>
<keyword evidence="1" id="KW-1133">Transmembrane helix</keyword>
<evidence type="ECO:0000313" key="2">
    <source>
        <dbReference type="EMBL" id="KJV64386.1"/>
    </source>
</evidence>
<feature type="transmembrane region" description="Helical" evidence="1">
    <location>
        <begin position="12"/>
        <end position="32"/>
    </location>
</feature>
<comment type="caution">
    <text evidence="2">The sequence shown here is derived from an EMBL/GenBank/DDBJ whole genome shotgun (WGS) entry which is preliminary data.</text>
</comment>
<protein>
    <submittedName>
        <fullName evidence="2">Putative membrane protein</fullName>
    </submittedName>
</protein>
<gene>
    <name evidence="2" type="ORF">APHMUC_0745</name>
</gene>
<evidence type="ECO:0000313" key="3">
    <source>
        <dbReference type="Proteomes" id="UP000033441"/>
    </source>
</evidence>